<evidence type="ECO:0000313" key="3">
    <source>
        <dbReference type="EMBL" id="MCV7228815.1"/>
    </source>
</evidence>
<dbReference type="Pfam" id="PF23189">
    <property type="entry name" value="UPF0261_C"/>
    <property type="match status" value="1"/>
</dbReference>
<proteinExistence type="predicted"/>
<dbReference type="PANTHER" id="PTHR31862">
    <property type="entry name" value="UPF0261 DOMAIN PROTEIN (AFU_ORTHOLOGUE AFUA_1G10120)"/>
    <property type="match status" value="1"/>
</dbReference>
<dbReference type="InterPro" id="IPR056778">
    <property type="entry name" value="UPF0261_C"/>
</dbReference>
<reference evidence="3 4" key="1">
    <citation type="journal article" date="2022" name="BMC Genomics">
        <title>Comparative genome analysis of mycobacteria focusing on tRNA and non-coding RNA.</title>
        <authorList>
            <person name="Behra P.R.K."/>
            <person name="Pettersson B.M.F."/>
            <person name="Ramesh M."/>
            <person name="Das S."/>
            <person name="Dasgupta S."/>
            <person name="Kirsebom L.A."/>
        </authorList>
    </citation>
    <scope>NUCLEOTIDE SEQUENCE [LARGE SCALE GENOMIC DNA]</scope>
    <source>
        <strain evidence="3 4">DSM 44078</strain>
    </source>
</reference>
<dbReference type="Proteomes" id="UP001526201">
    <property type="component" value="Unassembled WGS sequence"/>
</dbReference>
<dbReference type="EMBL" id="JACKTY010000035">
    <property type="protein sequence ID" value="MCV7228815.1"/>
    <property type="molecule type" value="Genomic_DNA"/>
</dbReference>
<feature type="domain" description="UPF0261" evidence="2">
    <location>
        <begin position="208"/>
        <end position="423"/>
    </location>
</feature>
<accession>A0ABT3CH63</accession>
<dbReference type="InterPro" id="IPR008322">
    <property type="entry name" value="UPF0261"/>
</dbReference>
<dbReference type="Gene3D" id="3.40.50.12030">
    <property type="entry name" value="Uncharacterised protein family UPF0261, NC domain"/>
    <property type="match status" value="1"/>
</dbReference>
<evidence type="ECO:0000313" key="4">
    <source>
        <dbReference type="Proteomes" id="UP001526201"/>
    </source>
</evidence>
<name>A0ABT3CH63_9MYCO</name>
<dbReference type="Gene3D" id="3.40.50.12020">
    <property type="entry name" value="Uncharacterised protein family UPF0261, NN domain"/>
    <property type="match status" value="1"/>
</dbReference>
<sequence length="435" mass="45456">MSSITPAASQRDALPNVLVIGTFDTKSDELGALADVIEELDGTPILLDTSARYAERPAPAVLAGRRFIDQDAVAGAAETTCAAVSALPRGEAVSVLRRGVRVLLQEMLDAGEIDGAICMGGAGTHIAGPGLQELPLGFPKLIVSPLASGSRTFDTYVGIRDVAVLHSVADIIGVNTVTAPIYRSAAGYIVGAARAYAAVEPGAARQQRPTVAVSMNGNTTPALMRAREALERKGIQFVAFHANGTGGRALEDAVRCGNVDAVLDYTTTELGANLVGGLMNSGPDRMEAAGAAGLPQVLVPGCIDFITCGPPEQAKAEFPDRTYFGHNPELTLVRLNSDEMTNLGGIFARKANSATGPTAVIVPLGGFSVPDTPGKAFWNPAADQSFVEALRNNLADHVELTLLDHHINDDAFIDHVLDTLIALLERQHAQPPAFA</sequence>
<dbReference type="PIRSF" id="PIRSF033271">
    <property type="entry name" value="UCP033271"/>
    <property type="match status" value="1"/>
</dbReference>
<dbReference type="NCBIfam" id="NF002674">
    <property type="entry name" value="PRK02399.1-2"/>
    <property type="match status" value="1"/>
</dbReference>
<dbReference type="RefSeq" id="WP_264070000.1">
    <property type="nucleotide sequence ID" value="NZ_JACKTY010000035.1"/>
</dbReference>
<protein>
    <submittedName>
        <fullName evidence="3">Tm-1-like ATP-binding domain-containing protein</fullName>
    </submittedName>
</protein>
<dbReference type="InterPro" id="IPR051353">
    <property type="entry name" value="Tobamovirus_resist_UPF0261"/>
</dbReference>
<evidence type="ECO:0000259" key="1">
    <source>
        <dbReference type="Pfam" id="PF06792"/>
    </source>
</evidence>
<comment type="caution">
    <text evidence="3">The sequence shown here is derived from an EMBL/GenBank/DDBJ whole genome shotgun (WGS) entry which is preliminary data.</text>
</comment>
<keyword evidence="4" id="KW-1185">Reference proteome</keyword>
<gene>
    <name evidence="3" type="ORF">H7J73_22620</name>
</gene>
<dbReference type="InterPro" id="IPR044122">
    <property type="entry name" value="UPF0261_N"/>
</dbReference>
<dbReference type="Pfam" id="PF06792">
    <property type="entry name" value="UPF0261"/>
    <property type="match status" value="1"/>
</dbReference>
<feature type="domain" description="UPF0261" evidence="1">
    <location>
        <begin position="15"/>
        <end position="197"/>
    </location>
</feature>
<evidence type="ECO:0000259" key="2">
    <source>
        <dbReference type="Pfam" id="PF23189"/>
    </source>
</evidence>
<dbReference type="PANTHER" id="PTHR31862:SF1">
    <property type="entry name" value="UPF0261 DOMAIN PROTEIN (AFU_ORTHOLOGUE AFUA_1G10120)"/>
    <property type="match status" value="1"/>
</dbReference>
<dbReference type="CDD" id="cd15488">
    <property type="entry name" value="Tm-1-like"/>
    <property type="match status" value="1"/>
</dbReference>
<organism evidence="3 4">
    <name type="scientific">Mycolicibacterium komossense</name>
    <dbReference type="NCBI Taxonomy" id="1779"/>
    <lineage>
        <taxon>Bacteria</taxon>
        <taxon>Bacillati</taxon>
        <taxon>Actinomycetota</taxon>
        <taxon>Actinomycetes</taxon>
        <taxon>Mycobacteriales</taxon>
        <taxon>Mycobacteriaceae</taxon>
        <taxon>Mycolicibacterium</taxon>
    </lineage>
</organism>